<dbReference type="EMBL" id="LT629971">
    <property type="protein sequence ID" value="SEH91136.1"/>
    <property type="molecule type" value="Genomic_DNA"/>
</dbReference>
<sequence length="326" mass="35748">MSRRAVITGGGGFIGAYLTKRMVADGWDVAVVDNMVRGDAKRFAGVADDVELFTCDVRDQAALEKAFAGAEVVMHLAAVNGTENFYTNPELVLEVGMLGALAVTNAARAAGVPDLVFASTAEVYQTPAVIPTPETIPLMLPDSLNPRYSYGGGKIVSELIAFNYGREHYRKVQIFRPHNIFGPDMGWKHVEPQFIMRALAAKDAGDGTFPIQGDGTETRSFLYVDDCVDGILTMYDKGGHREIYHIGSEDEITIRELAGRIGKIVGIDLDIRPGELPKGGTRRRCPDVTKMRGLGWSPRVSLDDGLERTVAWYREHRDDKPANDLM</sequence>
<gene>
    <name evidence="3" type="ORF">SAMN04489835_5580</name>
</gene>
<reference evidence="4" key="1">
    <citation type="submission" date="2016-10" db="EMBL/GenBank/DDBJ databases">
        <authorList>
            <person name="Varghese N."/>
            <person name="Submissions S."/>
        </authorList>
    </citation>
    <scope>NUCLEOTIDE SEQUENCE [LARGE SCALE GENOMIC DNA]</scope>
    <source>
        <strain evidence="4">DSM 45405</strain>
    </source>
</reference>
<dbReference type="PANTHER" id="PTHR43000">
    <property type="entry name" value="DTDP-D-GLUCOSE 4,6-DEHYDRATASE-RELATED"/>
    <property type="match status" value="1"/>
</dbReference>
<dbReference type="AlphaFoldDB" id="A0A1H6LZT8"/>
<proteinExistence type="inferred from homology"/>
<dbReference type="InterPro" id="IPR036291">
    <property type="entry name" value="NAD(P)-bd_dom_sf"/>
</dbReference>
<evidence type="ECO:0000313" key="3">
    <source>
        <dbReference type="EMBL" id="SEH91136.1"/>
    </source>
</evidence>
<name>A0A1H6LZT8_MYCRU</name>
<evidence type="ECO:0000259" key="2">
    <source>
        <dbReference type="Pfam" id="PF01370"/>
    </source>
</evidence>
<comment type="similarity">
    <text evidence="1">Belongs to the NAD(P)-dependent epimerase/dehydratase family.</text>
</comment>
<dbReference type="RefSeq" id="WP_083409953.1">
    <property type="nucleotide sequence ID" value="NZ_LT629971.1"/>
</dbReference>
<protein>
    <submittedName>
        <fullName evidence="3">UDP-glucose 4-epimerase</fullName>
    </submittedName>
</protein>
<dbReference type="OrthoDB" id="9801785at2"/>
<organism evidence="3 4">
    <name type="scientific">Mycolicibacterium rutilum</name>
    <name type="common">Mycobacterium rutilum</name>
    <dbReference type="NCBI Taxonomy" id="370526"/>
    <lineage>
        <taxon>Bacteria</taxon>
        <taxon>Bacillati</taxon>
        <taxon>Actinomycetota</taxon>
        <taxon>Actinomycetes</taxon>
        <taxon>Mycobacteriales</taxon>
        <taxon>Mycobacteriaceae</taxon>
        <taxon>Mycolicibacterium</taxon>
    </lineage>
</organism>
<dbReference type="Proteomes" id="UP000182915">
    <property type="component" value="Chromosome I"/>
</dbReference>
<feature type="domain" description="NAD-dependent epimerase/dehydratase" evidence="2">
    <location>
        <begin position="6"/>
        <end position="247"/>
    </location>
</feature>
<dbReference type="Gene3D" id="3.90.25.10">
    <property type="entry name" value="UDP-galactose 4-epimerase, domain 1"/>
    <property type="match status" value="1"/>
</dbReference>
<keyword evidence="4" id="KW-1185">Reference proteome</keyword>
<accession>A0A1H6LZT8</accession>
<dbReference type="Pfam" id="PF01370">
    <property type="entry name" value="Epimerase"/>
    <property type="match status" value="1"/>
</dbReference>
<dbReference type="SUPFAM" id="SSF51735">
    <property type="entry name" value="NAD(P)-binding Rossmann-fold domains"/>
    <property type="match status" value="1"/>
</dbReference>
<dbReference type="STRING" id="370526.SAMN04489835_5580"/>
<evidence type="ECO:0000313" key="4">
    <source>
        <dbReference type="Proteomes" id="UP000182915"/>
    </source>
</evidence>
<evidence type="ECO:0000256" key="1">
    <source>
        <dbReference type="ARBA" id="ARBA00007637"/>
    </source>
</evidence>
<dbReference type="Gene3D" id="3.40.50.720">
    <property type="entry name" value="NAD(P)-binding Rossmann-like Domain"/>
    <property type="match status" value="1"/>
</dbReference>
<dbReference type="InterPro" id="IPR001509">
    <property type="entry name" value="Epimerase_deHydtase"/>
</dbReference>